<evidence type="ECO:0000313" key="2">
    <source>
        <dbReference type="Proteomes" id="UP001499987"/>
    </source>
</evidence>
<sequence>MDRARWNRHYAPVSIVIKFFVAPDAEAAAAVAGGGPDGVFESLTFGNFDVEEALIEWEGIFTGRSFKEVLDDDVPETVVDPDDGEGPLVLAVSGTLRDALCTAVEHRLAEVSRLWVAERAADGEVFDPEIAVWILSGLADLARGVREGDENLYCWVA</sequence>
<gene>
    <name evidence="1" type="ORF">GCM10009663_77310</name>
</gene>
<evidence type="ECO:0000313" key="1">
    <source>
        <dbReference type="EMBL" id="GAA1128293.1"/>
    </source>
</evidence>
<comment type="caution">
    <text evidence="1">The sequence shown here is derived from an EMBL/GenBank/DDBJ whole genome shotgun (WGS) entry which is preliminary data.</text>
</comment>
<dbReference type="EMBL" id="BAAALD010000181">
    <property type="protein sequence ID" value="GAA1128293.1"/>
    <property type="molecule type" value="Genomic_DNA"/>
</dbReference>
<protein>
    <recommendedName>
        <fullName evidence="3">DUF1877 family protein</fullName>
    </recommendedName>
</protein>
<keyword evidence="2" id="KW-1185">Reference proteome</keyword>
<proteinExistence type="predicted"/>
<organism evidence="1 2">
    <name type="scientific">Kitasatospora arboriphila</name>
    <dbReference type="NCBI Taxonomy" id="258052"/>
    <lineage>
        <taxon>Bacteria</taxon>
        <taxon>Bacillati</taxon>
        <taxon>Actinomycetota</taxon>
        <taxon>Actinomycetes</taxon>
        <taxon>Kitasatosporales</taxon>
        <taxon>Streptomycetaceae</taxon>
        <taxon>Kitasatospora</taxon>
    </lineage>
</organism>
<reference evidence="2" key="1">
    <citation type="journal article" date="2019" name="Int. J. Syst. Evol. Microbiol.">
        <title>The Global Catalogue of Microorganisms (GCM) 10K type strain sequencing project: providing services to taxonomists for standard genome sequencing and annotation.</title>
        <authorList>
            <consortium name="The Broad Institute Genomics Platform"/>
            <consortium name="The Broad Institute Genome Sequencing Center for Infectious Disease"/>
            <person name="Wu L."/>
            <person name="Ma J."/>
        </authorList>
    </citation>
    <scope>NUCLEOTIDE SEQUENCE [LARGE SCALE GENOMIC DNA]</scope>
    <source>
        <strain evidence="2">JCM 13002</strain>
    </source>
</reference>
<dbReference type="Proteomes" id="UP001499987">
    <property type="component" value="Unassembled WGS sequence"/>
</dbReference>
<accession>A0ABP4EWV5</accession>
<evidence type="ECO:0008006" key="3">
    <source>
        <dbReference type="Google" id="ProtNLM"/>
    </source>
</evidence>
<name>A0ABP4EWV5_9ACTN</name>